<reference evidence="2 3" key="1">
    <citation type="submission" date="2017-10" db="EMBL/GenBank/DDBJ databases">
        <title>Comparative genomics in systemic dimorphic fungi from Ajellomycetaceae.</title>
        <authorList>
            <person name="Munoz J.F."/>
            <person name="Mcewen J.G."/>
            <person name="Clay O.K."/>
            <person name="Cuomo C.A."/>
        </authorList>
    </citation>
    <scope>NUCLEOTIDE SEQUENCE [LARGE SCALE GENOMIC DNA]</scope>
    <source>
        <strain evidence="2 3">UAMH5409</strain>
    </source>
</reference>
<evidence type="ECO:0000313" key="2">
    <source>
        <dbReference type="EMBL" id="PGG94912.1"/>
    </source>
</evidence>
<dbReference type="EMBL" id="PDNB01000532">
    <property type="protein sequence ID" value="PGG94912.1"/>
    <property type="molecule type" value="Genomic_DNA"/>
</dbReference>
<keyword evidence="3" id="KW-1185">Reference proteome</keyword>
<name>A0A2B7WE94_9EURO</name>
<sequence length="34" mass="3297">MAESSEASEGPPATPSVQPEAGLGADAAAAWSRP</sequence>
<protein>
    <submittedName>
        <fullName evidence="2">Uncharacterized protein</fullName>
    </submittedName>
</protein>
<proteinExistence type="predicted"/>
<gene>
    <name evidence="2" type="ORF">AJ79_10364</name>
</gene>
<feature type="compositionally biased region" description="Low complexity" evidence="1">
    <location>
        <begin position="21"/>
        <end position="34"/>
    </location>
</feature>
<comment type="caution">
    <text evidence="2">The sequence shown here is derived from an EMBL/GenBank/DDBJ whole genome shotgun (WGS) entry which is preliminary data.</text>
</comment>
<dbReference type="Proteomes" id="UP000223968">
    <property type="component" value="Unassembled WGS sequence"/>
</dbReference>
<feature type="region of interest" description="Disordered" evidence="1">
    <location>
        <begin position="1"/>
        <end position="34"/>
    </location>
</feature>
<evidence type="ECO:0000313" key="3">
    <source>
        <dbReference type="Proteomes" id="UP000223968"/>
    </source>
</evidence>
<evidence type="ECO:0000256" key="1">
    <source>
        <dbReference type="SAM" id="MobiDB-lite"/>
    </source>
</evidence>
<organism evidence="2 3">
    <name type="scientific">Helicocarpus griseus UAMH5409</name>
    <dbReference type="NCBI Taxonomy" id="1447875"/>
    <lineage>
        <taxon>Eukaryota</taxon>
        <taxon>Fungi</taxon>
        <taxon>Dikarya</taxon>
        <taxon>Ascomycota</taxon>
        <taxon>Pezizomycotina</taxon>
        <taxon>Eurotiomycetes</taxon>
        <taxon>Eurotiomycetidae</taxon>
        <taxon>Onygenales</taxon>
        <taxon>Ajellomycetaceae</taxon>
        <taxon>Helicocarpus</taxon>
    </lineage>
</organism>
<accession>A0A2B7WE94</accession>
<dbReference type="AlphaFoldDB" id="A0A2B7WE94"/>